<evidence type="ECO:0000256" key="2">
    <source>
        <dbReference type="RuleBase" id="RU369065"/>
    </source>
</evidence>
<dbReference type="SMART" id="SM00979">
    <property type="entry name" value="TIFY"/>
    <property type="match status" value="1"/>
</dbReference>
<sequence length="183" mass="19948">MQTCSRLSLFLKEKGNIRDINFDFNPKLLDATGVSATVDLLSNIDDVEKVASDDCLPKYVILESFCEPEAVDPTAVTKLSQMTIFYQGQVMVLDDVSADRARDLILVANNGRKVGSSSKSAVDVSESKDSDLPIARRASLHKFLAKRKDRATVRGAPYHLQSPGPSPDGTSASGNQHTFDLNM</sequence>
<evidence type="ECO:0000256" key="3">
    <source>
        <dbReference type="SAM" id="MobiDB-lite"/>
    </source>
</evidence>
<dbReference type="Pfam" id="PF06200">
    <property type="entry name" value="tify"/>
    <property type="match status" value="1"/>
</dbReference>
<comment type="similarity">
    <text evidence="1 2">Belongs to the TIFY/JAZ family.</text>
</comment>
<comment type="caution">
    <text evidence="5">The sequence shown here is derived from an EMBL/GenBank/DDBJ whole genome shotgun (WGS) entry which is preliminary data.</text>
</comment>
<dbReference type="InterPro" id="IPR010399">
    <property type="entry name" value="Tify_dom"/>
</dbReference>
<accession>A0A5N6LCU0</accession>
<keyword evidence="2" id="KW-0539">Nucleus</keyword>
<dbReference type="GO" id="GO:0005634">
    <property type="term" value="C:nucleus"/>
    <property type="evidence" value="ECO:0007669"/>
    <property type="project" value="UniProtKB-SubCell"/>
</dbReference>
<gene>
    <name evidence="5" type="ORF">E3N88_44170</name>
</gene>
<feature type="compositionally biased region" description="Polar residues" evidence="3">
    <location>
        <begin position="168"/>
        <end position="183"/>
    </location>
</feature>
<feature type="region of interest" description="Disordered" evidence="3">
    <location>
        <begin position="152"/>
        <end position="183"/>
    </location>
</feature>
<dbReference type="PROSITE" id="PS51320">
    <property type="entry name" value="TIFY"/>
    <property type="match status" value="1"/>
</dbReference>
<comment type="function">
    <text evidence="2">Repressor of jasmonate responses.</text>
</comment>
<evidence type="ECO:0000259" key="4">
    <source>
        <dbReference type="PROSITE" id="PS51320"/>
    </source>
</evidence>
<evidence type="ECO:0000313" key="5">
    <source>
        <dbReference type="EMBL" id="KAD0501141.1"/>
    </source>
</evidence>
<dbReference type="PANTHER" id="PTHR33077">
    <property type="entry name" value="PROTEIN TIFY 4A-RELATED-RELATED"/>
    <property type="match status" value="1"/>
</dbReference>
<proteinExistence type="inferred from homology"/>
<comment type="subcellular location">
    <subcellularLocation>
        <location evidence="2">Nucleus</location>
    </subcellularLocation>
</comment>
<keyword evidence="6" id="KW-1185">Reference proteome</keyword>
<dbReference type="PANTHER" id="PTHR33077:SF87">
    <property type="entry name" value="PROTEIN TIFY"/>
    <property type="match status" value="1"/>
</dbReference>
<dbReference type="GO" id="GO:2000022">
    <property type="term" value="P:regulation of jasmonic acid mediated signaling pathway"/>
    <property type="evidence" value="ECO:0007669"/>
    <property type="project" value="UniProtKB-UniRule"/>
</dbReference>
<dbReference type="AlphaFoldDB" id="A0A5N6LCU0"/>
<dbReference type="GO" id="GO:0031347">
    <property type="term" value="P:regulation of defense response"/>
    <property type="evidence" value="ECO:0007669"/>
    <property type="project" value="UniProtKB-UniRule"/>
</dbReference>
<dbReference type="Proteomes" id="UP000326396">
    <property type="component" value="Unassembled WGS sequence"/>
</dbReference>
<dbReference type="GO" id="GO:0009611">
    <property type="term" value="P:response to wounding"/>
    <property type="evidence" value="ECO:0007669"/>
    <property type="project" value="UniProtKB-UniRule"/>
</dbReference>
<reference evidence="5 6" key="1">
    <citation type="submission" date="2019-05" db="EMBL/GenBank/DDBJ databases">
        <title>Mikania micrantha, genome provides insights into the molecular mechanism of rapid growth.</title>
        <authorList>
            <person name="Liu B."/>
        </authorList>
    </citation>
    <scope>NUCLEOTIDE SEQUENCE [LARGE SCALE GENOMIC DNA]</scope>
    <source>
        <strain evidence="5">NLD-2019</strain>
        <tissue evidence="5">Leaf</tissue>
    </source>
</reference>
<dbReference type="InterPro" id="IPR018467">
    <property type="entry name" value="CCT_CS"/>
</dbReference>
<evidence type="ECO:0000256" key="1">
    <source>
        <dbReference type="ARBA" id="ARBA00008614"/>
    </source>
</evidence>
<protein>
    <recommendedName>
        <fullName evidence="2">Protein TIFY</fullName>
    </recommendedName>
    <alternativeName>
        <fullName evidence="2">Jasmonate ZIM domain-containing protein</fullName>
    </alternativeName>
</protein>
<dbReference type="InterPro" id="IPR040390">
    <property type="entry name" value="TIFY/JAZ"/>
</dbReference>
<dbReference type="OrthoDB" id="1937734at2759"/>
<comment type="domain">
    <text evidence="2">The jas domain is required for interaction with COI1.</text>
</comment>
<feature type="domain" description="Tify" evidence="4">
    <location>
        <begin position="75"/>
        <end position="110"/>
    </location>
</feature>
<evidence type="ECO:0000313" key="6">
    <source>
        <dbReference type="Proteomes" id="UP000326396"/>
    </source>
</evidence>
<name>A0A5N6LCU0_9ASTR</name>
<organism evidence="5 6">
    <name type="scientific">Mikania micrantha</name>
    <name type="common">bitter vine</name>
    <dbReference type="NCBI Taxonomy" id="192012"/>
    <lineage>
        <taxon>Eukaryota</taxon>
        <taxon>Viridiplantae</taxon>
        <taxon>Streptophyta</taxon>
        <taxon>Embryophyta</taxon>
        <taxon>Tracheophyta</taxon>
        <taxon>Spermatophyta</taxon>
        <taxon>Magnoliopsida</taxon>
        <taxon>eudicotyledons</taxon>
        <taxon>Gunneridae</taxon>
        <taxon>Pentapetalae</taxon>
        <taxon>asterids</taxon>
        <taxon>campanulids</taxon>
        <taxon>Asterales</taxon>
        <taxon>Asteraceae</taxon>
        <taxon>Asteroideae</taxon>
        <taxon>Heliantheae alliance</taxon>
        <taxon>Eupatorieae</taxon>
        <taxon>Mikania</taxon>
    </lineage>
</organism>
<dbReference type="EMBL" id="SZYD01001630">
    <property type="protein sequence ID" value="KAD0501141.1"/>
    <property type="molecule type" value="Genomic_DNA"/>
</dbReference>
<keyword evidence="2" id="KW-1184">Jasmonic acid signaling pathway</keyword>
<dbReference type="Pfam" id="PF09425">
    <property type="entry name" value="Jas_motif"/>
    <property type="match status" value="1"/>
</dbReference>